<name>A0AAN4VZK3_9BACT</name>
<reference evidence="2 3" key="1">
    <citation type="submission" date="2021-12" db="EMBL/GenBank/DDBJ databases">
        <title>Genome sequencing of bacteria with rrn-lacking chromosome and rrn-plasmid.</title>
        <authorList>
            <person name="Anda M."/>
            <person name="Iwasaki W."/>
        </authorList>
    </citation>
    <scope>NUCLEOTIDE SEQUENCE [LARGE SCALE GENOMIC DNA]</scope>
    <source>
        <strain evidence="2 3">NBRC 15940</strain>
    </source>
</reference>
<feature type="domain" description="Nucleoside phosphorylase" evidence="1">
    <location>
        <begin position="5"/>
        <end position="231"/>
    </location>
</feature>
<dbReference type="RefSeq" id="WP_338237386.1">
    <property type="nucleotide sequence ID" value="NZ_BQKE01000001.1"/>
</dbReference>
<dbReference type="GO" id="GO:0019509">
    <property type="term" value="P:L-methionine salvage from methylthioadenosine"/>
    <property type="evidence" value="ECO:0007669"/>
    <property type="project" value="InterPro"/>
</dbReference>
<evidence type="ECO:0000313" key="2">
    <source>
        <dbReference type="EMBL" id="GJM61966.1"/>
    </source>
</evidence>
<dbReference type="Proteomes" id="UP001310022">
    <property type="component" value="Unassembled WGS sequence"/>
</dbReference>
<dbReference type="EMBL" id="BQKE01000001">
    <property type="protein sequence ID" value="GJM61966.1"/>
    <property type="molecule type" value="Genomic_DNA"/>
</dbReference>
<dbReference type="InterPro" id="IPR035994">
    <property type="entry name" value="Nucleoside_phosphorylase_sf"/>
</dbReference>
<evidence type="ECO:0000259" key="1">
    <source>
        <dbReference type="Pfam" id="PF01048"/>
    </source>
</evidence>
<dbReference type="CDD" id="cd09008">
    <property type="entry name" value="MTAN"/>
    <property type="match status" value="1"/>
</dbReference>
<dbReference type="Pfam" id="PF01048">
    <property type="entry name" value="PNP_UDP_1"/>
    <property type="match status" value="1"/>
</dbReference>
<protein>
    <submittedName>
        <fullName evidence="2">5'-methylthioadenosine/S-adenosylhomocysteine nucleosidase</fullName>
    </submittedName>
</protein>
<dbReference type="GO" id="GO:0008930">
    <property type="term" value="F:methylthioadenosine nucleosidase activity"/>
    <property type="evidence" value="ECO:0007669"/>
    <property type="project" value="InterPro"/>
</dbReference>
<dbReference type="SUPFAM" id="SSF53167">
    <property type="entry name" value="Purine and uridine phosphorylases"/>
    <property type="match status" value="1"/>
</dbReference>
<organism evidence="2 3">
    <name type="scientific">Persicobacter diffluens</name>
    <dbReference type="NCBI Taxonomy" id="981"/>
    <lineage>
        <taxon>Bacteria</taxon>
        <taxon>Pseudomonadati</taxon>
        <taxon>Bacteroidota</taxon>
        <taxon>Cytophagia</taxon>
        <taxon>Cytophagales</taxon>
        <taxon>Persicobacteraceae</taxon>
        <taxon>Persicobacter</taxon>
    </lineage>
</organism>
<sequence>MTFKKIVLIMAMHSEADPIRDALELEEMDKLHPSLPMDSYKGKIGQTELLLLVNGVDPRFQVDSIGTQPATLATFAAIQAWQPDLILNAGTCGAFKSKGAEIAKVYWGNKVIHHDRRISIPGFKEYGVGDYPVFTDQALAQKLEMEFTTISSGNSLDMCDTDYQILDQEERVVKEMEAAGIAYVAELMQVPYLGIKSVTDLVDGGMLAQDEFLLHLKNSSLALQQKVLALLQEISIK</sequence>
<dbReference type="Gene3D" id="3.40.50.1580">
    <property type="entry name" value="Nucleoside phosphorylase domain"/>
    <property type="match status" value="1"/>
</dbReference>
<dbReference type="InterPro" id="IPR000845">
    <property type="entry name" value="Nucleoside_phosphorylase_d"/>
</dbReference>
<dbReference type="GO" id="GO:0009116">
    <property type="term" value="P:nucleoside metabolic process"/>
    <property type="evidence" value="ECO:0007669"/>
    <property type="project" value="InterPro"/>
</dbReference>
<dbReference type="AlphaFoldDB" id="A0AAN4VZK3"/>
<comment type="caution">
    <text evidence="2">The sequence shown here is derived from an EMBL/GenBank/DDBJ whole genome shotgun (WGS) entry which is preliminary data.</text>
</comment>
<proteinExistence type="predicted"/>
<evidence type="ECO:0000313" key="3">
    <source>
        <dbReference type="Proteomes" id="UP001310022"/>
    </source>
</evidence>
<keyword evidence="3" id="KW-1185">Reference proteome</keyword>
<dbReference type="PANTHER" id="PTHR46994">
    <property type="entry name" value="5'-METHYLTHIOADENOSINE/S-ADENOSYLHOMOCYSTEINE NUCLEOSIDASE 1"/>
    <property type="match status" value="1"/>
</dbReference>
<gene>
    <name evidence="2" type="primary">mtnN</name>
    <name evidence="2" type="ORF">PEDI_25180</name>
</gene>
<accession>A0AAN4VZK3</accession>
<dbReference type="InterPro" id="IPR044580">
    <property type="entry name" value="MTAN"/>
</dbReference>
<dbReference type="PANTHER" id="PTHR46994:SF1">
    <property type="entry name" value="5'-METHYLTHIOADENOSINE NUCLEOSIDASE"/>
    <property type="match status" value="1"/>
</dbReference>